<reference evidence="1" key="1">
    <citation type="submission" date="2013-11" db="EMBL/GenBank/DDBJ databases">
        <title>Draft genome sequence of the broad-host-range Rhizobium sp. LPU83 strain, a member of the low-genetic diversity Oregon-like Rhizobium sp. group.</title>
        <authorList>
            <person name="Wibberg D."/>
            <person name="Puehler A."/>
            <person name="Schlueter A."/>
        </authorList>
    </citation>
    <scope>NUCLEOTIDE SEQUENCE [LARGE SCALE GENOMIC DNA]</scope>
    <source>
        <strain evidence="1">LPU83</strain>
        <plasmid evidence="1">pLPU83d</plasmid>
    </source>
</reference>
<name>W6RQP6_9HYPH</name>
<evidence type="ECO:0000313" key="1">
    <source>
        <dbReference type="EMBL" id="CDM63034.1"/>
    </source>
</evidence>
<keyword evidence="2" id="KW-1185">Reference proteome</keyword>
<evidence type="ECO:0000313" key="2">
    <source>
        <dbReference type="Proteomes" id="UP000019443"/>
    </source>
</evidence>
<dbReference type="PATRIC" id="fig|348824.6.peg.7413"/>
<dbReference type="KEGG" id="rhl:LPU83_pLPU83d_1664"/>
<protein>
    <submittedName>
        <fullName evidence="1">Uncharacterized protein</fullName>
    </submittedName>
</protein>
<dbReference type="EMBL" id="HG916855">
    <property type="protein sequence ID" value="CDM63034.1"/>
    <property type="molecule type" value="Genomic_DNA"/>
</dbReference>
<proteinExistence type="predicted"/>
<dbReference type="HOGENOM" id="CLU_2555959_0_0_5"/>
<sequence>MKSCDATQTQLLIVTCLWAPRSKKPLSQAGARTEGRRSRTWGLGGAHDAWKFGWEAENASREGSLSKFIRELMQSPTRSLGA</sequence>
<gene>
    <name evidence="1" type="ORF">LPU83_pLPU83d_1664</name>
</gene>
<accession>W6RQP6</accession>
<dbReference type="Proteomes" id="UP000019443">
    <property type="component" value="Plasmid pLPU83d"/>
</dbReference>
<dbReference type="AlphaFoldDB" id="W6RQP6"/>
<keyword evidence="1" id="KW-0614">Plasmid</keyword>
<organism evidence="1 2">
    <name type="scientific">Rhizobium favelukesii</name>
    <dbReference type="NCBI Taxonomy" id="348824"/>
    <lineage>
        <taxon>Bacteria</taxon>
        <taxon>Pseudomonadati</taxon>
        <taxon>Pseudomonadota</taxon>
        <taxon>Alphaproteobacteria</taxon>
        <taxon>Hyphomicrobiales</taxon>
        <taxon>Rhizobiaceae</taxon>
        <taxon>Rhizobium/Agrobacterium group</taxon>
        <taxon>Rhizobium</taxon>
    </lineage>
</organism>
<geneLocation type="plasmid" evidence="1 2">
    <name>pLPU83d</name>
</geneLocation>